<evidence type="ECO:0000313" key="3">
    <source>
        <dbReference type="EMBL" id="MCA9729184.1"/>
    </source>
</evidence>
<dbReference type="GO" id="GO:0000155">
    <property type="term" value="F:phosphorelay sensor kinase activity"/>
    <property type="evidence" value="ECO:0007669"/>
    <property type="project" value="InterPro"/>
</dbReference>
<protein>
    <recommendedName>
        <fullName evidence="2">Signal transduction histidine kinase dimerisation/phosphoacceptor domain-containing protein</fullName>
    </recommendedName>
</protein>
<evidence type="ECO:0000313" key="4">
    <source>
        <dbReference type="Proteomes" id="UP000697710"/>
    </source>
</evidence>
<sequence>MVFPNGRPAPVSLNPRGQRRLQGLSMTAENRELSLLRDRIAELERELARLRVDPLAPSPKPVHADPESPSPRLAIDRRLSREQELARITRITTLGEMTAGLAHDLNQPLSSIQSLAFACQQRLSGERSGDEALSENLEEIRNQADRARRIIQRVRLFIRNAAPRRVENPINQLVDEAIRLSESD</sequence>
<dbReference type="EMBL" id="JAGQHR010000600">
    <property type="protein sequence ID" value="MCA9729184.1"/>
    <property type="molecule type" value="Genomic_DNA"/>
</dbReference>
<dbReference type="CDD" id="cd00082">
    <property type="entry name" value="HisKA"/>
    <property type="match status" value="1"/>
</dbReference>
<feature type="domain" description="Signal transduction histidine kinase dimerisation/phosphoacceptor" evidence="2">
    <location>
        <begin position="93"/>
        <end position="163"/>
    </location>
</feature>
<evidence type="ECO:0000259" key="2">
    <source>
        <dbReference type="SMART" id="SM00388"/>
    </source>
</evidence>
<dbReference type="Gene3D" id="1.10.287.130">
    <property type="match status" value="1"/>
</dbReference>
<accession>A0A956M100</accession>
<reference evidence="3" key="1">
    <citation type="submission" date="2020-04" db="EMBL/GenBank/DDBJ databases">
        <authorList>
            <person name="Zhang T."/>
        </authorList>
    </citation>
    <scope>NUCLEOTIDE SEQUENCE</scope>
    <source>
        <strain evidence="3">HKST-UBA01</strain>
    </source>
</reference>
<gene>
    <name evidence="3" type="ORF">KC729_15960</name>
</gene>
<dbReference type="InterPro" id="IPR003661">
    <property type="entry name" value="HisK_dim/P_dom"/>
</dbReference>
<feature type="region of interest" description="Disordered" evidence="1">
    <location>
        <begin position="52"/>
        <end position="74"/>
    </location>
</feature>
<dbReference type="Pfam" id="PF00512">
    <property type="entry name" value="HisKA"/>
    <property type="match status" value="1"/>
</dbReference>
<evidence type="ECO:0000256" key="1">
    <source>
        <dbReference type="SAM" id="MobiDB-lite"/>
    </source>
</evidence>
<feature type="region of interest" description="Disordered" evidence="1">
    <location>
        <begin position="1"/>
        <end position="20"/>
    </location>
</feature>
<feature type="non-terminal residue" evidence="3">
    <location>
        <position position="184"/>
    </location>
</feature>
<comment type="caution">
    <text evidence="3">The sequence shown here is derived from an EMBL/GenBank/DDBJ whole genome shotgun (WGS) entry which is preliminary data.</text>
</comment>
<dbReference type="SMART" id="SM00388">
    <property type="entry name" value="HisKA"/>
    <property type="match status" value="1"/>
</dbReference>
<dbReference type="InterPro" id="IPR036097">
    <property type="entry name" value="HisK_dim/P_sf"/>
</dbReference>
<proteinExistence type="predicted"/>
<dbReference type="AlphaFoldDB" id="A0A956M100"/>
<reference evidence="3" key="2">
    <citation type="journal article" date="2021" name="Microbiome">
        <title>Successional dynamics and alternative stable states in a saline activated sludge microbial community over 9 years.</title>
        <authorList>
            <person name="Wang Y."/>
            <person name="Ye J."/>
            <person name="Ju F."/>
            <person name="Liu L."/>
            <person name="Boyd J.A."/>
            <person name="Deng Y."/>
            <person name="Parks D.H."/>
            <person name="Jiang X."/>
            <person name="Yin X."/>
            <person name="Woodcroft B.J."/>
            <person name="Tyson G.W."/>
            <person name="Hugenholtz P."/>
            <person name="Polz M.F."/>
            <person name="Zhang T."/>
        </authorList>
    </citation>
    <scope>NUCLEOTIDE SEQUENCE</scope>
    <source>
        <strain evidence="3">HKST-UBA01</strain>
    </source>
</reference>
<dbReference type="Proteomes" id="UP000697710">
    <property type="component" value="Unassembled WGS sequence"/>
</dbReference>
<organism evidence="3 4">
    <name type="scientific">Eiseniibacteriota bacterium</name>
    <dbReference type="NCBI Taxonomy" id="2212470"/>
    <lineage>
        <taxon>Bacteria</taxon>
        <taxon>Candidatus Eiseniibacteriota</taxon>
    </lineage>
</organism>
<name>A0A956M100_UNCEI</name>
<dbReference type="SUPFAM" id="SSF47384">
    <property type="entry name" value="Homodimeric domain of signal transducing histidine kinase"/>
    <property type="match status" value="1"/>
</dbReference>